<dbReference type="PANTHER" id="PTHR38794">
    <property type="entry name" value="INTEGRAL MEMBRANE PROTEIN"/>
    <property type="match status" value="1"/>
</dbReference>
<dbReference type="PANTHER" id="PTHR38794:SF1">
    <property type="entry name" value="INTEGRAL MEMBRANE PROTEIN"/>
    <property type="match status" value="1"/>
</dbReference>
<feature type="transmembrane region" description="Helical" evidence="2">
    <location>
        <begin position="16"/>
        <end position="38"/>
    </location>
</feature>
<name>A0A0P7B702_9HYPO</name>
<keyword evidence="2" id="KW-0472">Membrane</keyword>
<evidence type="ECO:0000256" key="1">
    <source>
        <dbReference type="SAM" id="MobiDB-lite"/>
    </source>
</evidence>
<feature type="domain" description="Rhodopsin" evidence="3">
    <location>
        <begin position="34"/>
        <end position="267"/>
    </location>
</feature>
<dbReference type="AlphaFoldDB" id="A0A0P7B702"/>
<feature type="transmembrane region" description="Helical" evidence="2">
    <location>
        <begin position="168"/>
        <end position="192"/>
    </location>
</feature>
<dbReference type="PROSITE" id="PS51257">
    <property type="entry name" value="PROKAR_LIPOPROTEIN"/>
    <property type="match status" value="1"/>
</dbReference>
<feature type="compositionally biased region" description="Polar residues" evidence="1">
    <location>
        <begin position="300"/>
        <end position="312"/>
    </location>
</feature>
<protein>
    <recommendedName>
        <fullName evidence="3">Rhodopsin domain-containing protein</fullName>
    </recommendedName>
</protein>
<keyword evidence="2" id="KW-0812">Transmembrane</keyword>
<accession>A0A0P7B702</accession>
<feature type="transmembrane region" description="Helical" evidence="2">
    <location>
        <begin position="50"/>
        <end position="75"/>
    </location>
</feature>
<feature type="transmembrane region" description="Helical" evidence="2">
    <location>
        <begin position="126"/>
        <end position="148"/>
    </location>
</feature>
<feature type="transmembrane region" description="Helical" evidence="2">
    <location>
        <begin position="204"/>
        <end position="226"/>
    </location>
</feature>
<evidence type="ECO:0000256" key="2">
    <source>
        <dbReference type="SAM" id="Phobius"/>
    </source>
</evidence>
<comment type="caution">
    <text evidence="4">The sequence shown here is derived from an EMBL/GenBank/DDBJ whole genome shotgun (WGS) entry which is preliminary data.</text>
</comment>
<feature type="transmembrane region" description="Helical" evidence="2">
    <location>
        <begin position="95"/>
        <end position="114"/>
    </location>
</feature>
<feature type="region of interest" description="Disordered" evidence="1">
    <location>
        <begin position="281"/>
        <end position="336"/>
    </location>
</feature>
<organism evidence="4 5">
    <name type="scientific">Neonectria ditissima</name>
    <dbReference type="NCBI Taxonomy" id="78410"/>
    <lineage>
        <taxon>Eukaryota</taxon>
        <taxon>Fungi</taxon>
        <taxon>Dikarya</taxon>
        <taxon>Ascomycota</taxon>
        <taxon>Pezizomycotina</taxon>
        <taxon>Sordariomycetes</taxon>
        <taxon>Hypocreomycetidae</taxon>
        <taxon>Hypocreales</taxon>
        <taxon>Nectriaceae</taxon>
        <taxon>Neonectria</taxon>
    </lineage>
</organism>
<keyword evidence="2" id="KW-1133">Transmembrane helix</keyword>
<evidence type="ECO:0000313" key="4">
    <source>
        <dbReference type="EMBL" id="KPM34783.1"/>
    </source>
</evidence>
<proteinExistence type="predicted"/>
<evidence type="ECO:0000313" key="5">
    <source>
        <dbReference type="Proteomes" id="UP000050424"/>
    </source>
</evidence>
<gene>
    <name evidence="4" type="ORF">AK830_g11781</name>
</gene>
<dbReference type="Proteomes" id="UP000050424">
    <property type="component" value="Unassembled WGS sequence"/>
</dbReference>
<evidence type="ECO:0000259" key="3">
    <source>
        <dbReference type="Pfam" id="PF20684"/>
    </source>
</evidence>
<dbReference type="OrthoDB" id="3918601at2759"/>
<dbReference type="InterPro" id="IPR049326">
    <property type="entry name" value="Rhodopsin_dom_fungi"/>
</dbReference>
<dbReference type="EMBL" id="LKCW01000301">
    <property type="protein sequence ID" value="KPM34783.1"/>
    <property type="molecule type" value="Genomic_DNA"/>
</dbReference>
<reference evidence="4 5" key="1">
    <citation type="submission" date="2015-09" db="EMBL/GenBank/DDBJ databases">
        <title>Draft genome of a European isolate of the apple canker pathogen Neonectria ditissima.</title>
        <authorList>
            <person name="Gomez-Cortecero A."/>
            <person name="Harrison R.J."/>
            <person name="Armitage A.D."/>
        </authorList>
    </citation>
    <scope>NUCLEOTIDE SEQUENCE [LARGE SCALE GENOMIC DNA]</scope>
    <source>
        <strain evidence="4 5">R09/05</strain>
    </source>
</reference>
<dbReference type="Pfam" id="PF20684">
    <property type="entry name" value="Fung_rhodopsin"/>
    <property type="match status" value="1"/>
</dbReference>
<sequence>MNSPQRIITETNKAPLVQVLALMFLVIAVLACFVRCGTKIHMTKSLKADDAVAIAASIFAVGQSIAVFVGCENGLGTPFDTLSSDNIDPFFKSQYAANALFIASLLCSKMSGIMGLRLMSRRSQKWIILGCEIVVGLWGLSALVVSFFQCTVPTPWDFSDGSKCIDRSAFWTYYSAANIVTDVAIVAIMTENARKIQTSWSKKMLVIGVFGSRIFVVPAAAAQIHYSNKAFSADDISFSLWEAAITMQLVQCLAIFTVCVPNLKPFLDSLESGQIRVDDIRRQGKSSSNGYPTYKPGQSGYKSAQNSALGSRSRTHDPIDPLATNTSHRSQRSDVHELVELGGKSKTHAIALTADEQKQSWDGQSHKSHSSQTILIHQTWQVDVQSMHGRSVAK</sequence>
<keyword evidence="5" id="KW-1185">Reference proteome</keyword>